<proteinExistence type="inferred from homology"/>
<dbReference type="PROSITE" id="PS50935">
    <property type="entry name" value="SSB"/>
    <property type="match status" value="1"/>
</dbReference>
<dbReference type="SUPFAM" id="SSF50249">
    <property type="entry name" value="Nucleic acid-binding proteins"/>
    <property type="match status" value="1"/>
</dbReference>
<dbReference type="GO" id="GO:0003697">
    <property type="term" value="F:single-stranded DNA binding"/>
    <property type="evidence" value="ECO:0007669"/>
    <property type="project" value="UniProtKB-UniRule"/>
</dbReference>
<organism evidence="4 5">
    <name type="scientific">Kitasatospora atroaurantiaca</name>
    <dbReference type="NCBI Taxonomy" id="285545"/>
    <lineage>
        <taxon>Bacteria</taxon>
        <taxon>Bacillati</taxon>
        <taxon>Actinomycetota</taxon>
        <taxon>Actinomycetes</taxon>
        <taxon>Kitasatosporales</taxon>
        <taxon>Streptomycetaceae</taxon>
        <taxon>Kitasatospora</taxon>
    </lineage>
</organism>
<name>A0A561EWH1_9ACTN</name>
<reference evidence="4 5" key="1">
    <citation type="submission" date="2019-06" db="EMBL/GenBank/DDBJ databases">
        <title>Sequencing the genomes of 1000 actinobacteria strains.</title>
        <authorList>
            <person name="Klenk H.-P."/>
        </authorList>
    </citation>
    <scope>NUCLEOTIDE SEQUENCE [LARGE SCALE GENOMIC DNA]</scope>
    <source>
        <strain evidence="4 5">DSM 41649</strain>
    </source>
</reference>
<dbReference type="RefSeq" id="WP_145794073.1">
    <property type="nucleotide sequence ID" value="NZ_BAAABR010000060.1"/>
</dbReference>
<dbReference type="HAMAP" id="MF_00984">
    <property type="entry name" value="SSB"/>
    <property type="match status" value="1"/>
</dbReference>
<comment type="caution">
    <text evidence="4">The sequence shown here is derived from an EMBL/GenBank/DDBJ whole genome shotgun (WGS) entry which is preliminary data.</text>
</comment>
<accession>A0A561EWH1</accession>
<protein>
    <recommendedName>
        <fullName evidence="2 3">Single-stranded DNA-binding protein</fullName>
        <shortName evidence="2">SSB</shortName>
    </recommendedName>
</protein>
<dbReference type="Gene3D" id="2.40.50.140">
    <property type="entry name" value="Nucleic acid-binding proteins"/>
    <property type="match status" value="1"/>
</dbReference>
<comment type="subunit">
    <text evidence="2">Homotetramer.</text>
</comment>
<sequence>MNETLVTMVGNVASAVSYAQTPAGVPVANFRMAATERRYDRGKGDWVDGDTNWVTVVAWRWLATNVVSSVNKGDPVVVSGRLRIREWGDEDRRRCTVEIDARAVGHDLARGTSAFRWAVQAKPELVAGRSGREEVPALPAGSSVERVLPAVEQAVPDWIVAAVEARRAPEAAGATAPEVAEVSEVACVAQTVGADREDIARTDRVGAA</sequence>
<dbReference type="OrthoDB" id="4427276at2"/>
<evidence type="ECO:0000313" key="5">
    <source>
        <dbReference type="Proteomes" id="UP000318416"/>
    </source>
</evidence>
<dbReference type="NCBIfam" id="TIGR00621">
    <property type="entry name" value="ssb"/>
    <property type="match status" value="1"/>
</dbReference>
<keyword evidence="1 2" id="KW-0238">DNA-binding</keyword>
<evidence type="ECO:0000256" key="1">
    <source>
        <dbReference type="ARBA" id="ARBA00023125"/>
    </source>
</evidence>
<dbReference type="GO" id="GO:0006260">
    <property type="term" value="P:DNA replication"/>
    <property type="evidence" value="ECO:0007669"/>
    <property type="project" value="InterPro"/>
</dbReference>
<dbReference type="AlphaFoldDB" id="A0A561EWH1"/>
<evidence type="ECO:0000313" key="4">
    <source>
        <dbReference type="EMBL" id="TWE19964.1"/>
    </source>
</evidence>
<dbReference type="InterPro" id="IPR012340">
    <property type="entry name" value="NA-bd_OB-fold"/>
</dbReference>
<keyword evidence="5" id="KW-1185">Reference proteome</keyword>
<comment type="caution">
    <text evidence="2">Lacks conserved residue(s) required for the propagation of feature annotation.</text>
</comment>
<dbReference type="GO" id="GO:0009295">
    <property type="term" value="C:nucleoid"/>
    <property type="evidence" value="ECO:0007669"/>
    <property type="project" value="TreeGrafter"/>
</dbReference>
<evidence type="ECO:0000256" key="2">
    <source>
        <dbReference type="HAMAP-Rule" id="MF_00984"/>
    </source>
</evidence>
<dbReference type="EMBL" id="VIVR01000001">
    <property type="protein sequence ID" value="TWE19964.1"/>
    <property type="molecule type" value="Genomic_DNA"/>
</dbReference>
<gene>
    <name evidence="4" type="ORF">FB465_5106</name>
</gene>
<dbReference type="PANTHER" id="PTHR10302">
    <property type="entry name" value="SINGLE-STRANDED DNA-BINDING PROTEIN"/>
    <property type="match status" value="1"/>
</dbReference>
<dbReference type="CDD" id="cd04496">
    <property type="entry name" value="SSB_OBF"/>
    <property type="match status" value="1"/>
</dbReference>
<dbReference type="Pfam" id="PF00436">
    <property type="entry name" value="SSB"/>
    <property type="match status" value="1"/>
</dbReference>
<dbReference type="PANTHER" id="PTHR10302:SF27">
    <property type="entry name" value="SINGLE-STRANDED DNA-BINDING PROTEIN"/>
    <property type="match status" value="1"/>
</dbReference>
<dbReference type="InterPro" id="IPR011344">
    <property type="entry name" value="ssDNA-bd"/>
</dbReference>
<dbReference type="InterPro" id="IPR000424">
    <property type="entry name" value="Primosome_PriB/ssb"/>
</dbReference>
<dbReference type="Proteomes" id="UP000318416">
    <property type="component" value="Unassembled WGS sequence"/>
</dbReference>
<evidence type="ECO:0000256" key="3">
    <source>
        <dbReference type="RuleBase" id="RU000524"/>
    </source>
</evidence>